<feature type="region of interest" description="Disordered" evidence="1">
    <location>
        <begin position="64"/>
        <end position="83"/>
    </location>
</feature>
<accession>A0A6A2YPI8</accession>
<feature type="compositionally biased region" description="Basic and acidic residues" evidence="1">
    <location>
        <begin position="69"/>
        <end position="78"/>
    </location>
</feature>
<protein>
    <submittedName>
        <fullName evidence="2">Sphingoid base hydroxylase 2</fullName>
    </submittedName>
</protein>
<dbReference type="GO" id="GO:0009638">
    <property type="term" value="P:phototropism"/>
    <property type="evidence" value="ECO:0007669"/>
    <property type="project" value="InterPro"/>
</dbReference>
<reference evidence="2" key="1">
    <citation type="submission" date="2019-09" db="EMBL/GenBank/DDBJ databases">
        <title>Draft genome information of white flower Hibiscus syriacus.</title>
        <authorList>
            <person name="Kim Y.-M."/>
        </authorList>
    </citation>
    <scope>NUCLEOTIDE SEQUENCE [LARGE SCALE GENOMIC DNA]</scope>
    <source>
        <strain evidence="2">YM2019G1</strain>
    </source>
</reference>
<dbReference type="EMBL" id="VEPZ02001309">
    <property type="protein sequence ID" value="KAE8681291.1"/>
    <property type="molecule type" value="Genomic_DNA"/>
</dbReference>
<comment type="caution">
    <text evidence="2">The sequence shown here is derived from an EMBL/GenBank/DDBJ whole genome shotgun (WGS) entry which is preliminary data.</text>
</comment>
<dbReference type="PANTHER" id="PTHR33781:SF4">
    <property type="entry name" value="PROTEIN PHYTOCHROME KINASE SUBSTRATE 1"/>
    <property type="match status" value="1"/>
</dbReference>
<dbReference type="InterPro" id="IPR039615">
    <property type="entry name" value="PKS"/>
</dbReference>
<gene>
    <name evidence="2" type="ORF">F3Y22_tig00111331pilonHSYRG00047</name>
</gene>
<organism evidence="2 3">
    <name type="scientific">Hibiscus syriacus</name>
    <name type="common">Rose of Sharon</name>
    <dbReference type="NCBI Taxonomy" id="106335"/>
    <lineage>
        <taxon>Eukaryota</taxon>
        <taxon>Viridiplantae</taxon>
        <taxon>Streptophyta</taxon>
        <taxon>Embryophyta</taxon>
        <taxon>Tracheophyta</taxon>
        <taxon>Spermatophyta</taxon>
        <taxon>Magnoliopsida</taxon>
        <taxon>eudicotyledons</taxon>
        <taxon>Gunneridae</taxon>
        <taxon>Pentapetalae</taxon>
        <taxon>rosids</taxon>
        <taxon>malvids</taxon>
        <taxon>Malvales</taxon>
        <taxon>Malvaceae</taxon>
        <taxon>Malvoideae</taxon>
        <taxon>Hibiscus</taxon>
    </lineage>
</organism>
<keyword evidence="3" id="KW-1185">Reference proteome</keyword>
<dbReference type="Proteomes" id="UP000436088">
    <property type="component" value="Unassembled WGS sequence"/>
</dbReference>
<name>A0A6A2YPI8_HIBSY</name>
<proteinExistence type="predicted"/>
<evidence type="ECO:0000313" key="2">
    <source>
        <dbReference type="EMBL" id="KAE8681291.1"/>
    </source>
</evidence>
<evidence type="ECO:0000256" key="1">
    <source>
        <dbReference type="SAM" id="MobiDB-lite"/>
    </source>
</evidence>
<dbReference type="AlphaFoldDB" id="A0A6A2YPI8"/>
<evidence type="ECO:0000313" key="3">
    <source>
        <dbReference type="Proteomes" id="UP000436088"/>
    </source>
</evidence>
<sequence>MKEEIFTFPVTNSGMEIRPVKVSFQGDVDEIGWKSLEVFVSPVLGRRNKSLNIERRLKMLSWDSSPKVEGNENPKGDCNDAQSDASSDLFEIESLTSKANPFLVKQASDVASGCASPTTCYAPSEASIECSVVTASAADFSVIQKDVARDAHKTNEKAGLEPRMIRVSDSYIPATRFREGAKLAGAFQHTQRPRASHLLHIQ</sequence>
<dbReference type="PANTHER" id="PTHR33781">
    <property type="entry name" value="PROTEIN PHYTOCHROME KINASE SUBSTRATE 1-RELATED"/>
    <property type="match status" value="1"/>
</dbReference>